<evidence type="ECO:0000256" key="7">
    <source>
        <dbReference type="ARBA" id="ARBA00022692"/>
    </source>
</evidence>
<feature type="transmembrane region" description="Helical" evidence="12">
    <location>
        <begin position="250"/>
        <end position="271"/>
    </location>
</feature>
<dbReference type="PROSITE" id="PS00217">
    <property type="entry name" value="SUGAR_TRANSPORT_2"/>
    <property type="match status" value="1"/>
</dbReference>
<evidence type="ECO:0000256" key="3">
    <source>
        <dbReference type="ARBA" id="ARBA00007520"/>
    </source>
</evidence>
<dbReference type="InterPro" id="IPR020846">
    <property type="entry name" value="MFS_dom"/>
</dbReference>
<gene>
    <name evidence="14" type="ORF">SAMN04487819_102391</name>
</gene>
<dbReference type="Gene3D" id="2.60.40.10">
    <property type="entry name" value="Immunoglobulins"/>
    <property type="match status" value="1"/>
</dbReference>
<evidence type="ECO:0000256" key="1">
    <source>
        <dbReference type="ARBA" id="ARBA00000548"/>
    </source>
</evidence>
<feature type="region of interest" description="Disordered" evidence="11">
    <location>
        <begin position="521"/>
        <end position="607"/>
    </location>
</feature>
<feature type="domain" description="Major facilitator superfamily (MFS) profile" evidence="13">
    <location>
        <begin position="38"/>
        <end position="517"/>
    </location>
</feature>
<feature type="transmembrane region" description="Helical" evidence="12">
    <location>
        <begin position="128"/>
        <end position="149"/>
    </location>
</feature>
<comment type="similarity">
    <text evidence="3">Belongs to the major facilitator superfamily. TCR/Tet family.</text>
</comment>
<keyword evidence="6" id="KW-1003">Cell membrane</keyword>
<feature type="region of interest" description="Disordered" evidence="11">
    <location>
        <begin position="1"/>
        <end position="28"/>
    </location>
</feature>
<keyword evidence="15" id="KW-1185">Reference proteome</keyword>
<feature type="transmembrane region" description="Helical" evidence="12">
    <location>
        <begin position="161"/>
        <end position="179"/>
    </location>
</feature>
<evidence type="ECO:0000259" key="13">
    <source>
        <dbReference type="PROSITE" id="PS50850"/>
    </source>
</evidence>
<feature type="region of interest" description="Disordered" evidence="11">
    <location>
        <begin position="814"/>
        <end position="833"/>
    </location>
</feature>
<feature type="transmembrane region" description="Helical" evidence="12">
    <location>
        <begin position="324"/>
        <end position="345"/>
    </location>
</feature>
<feature type="transmembrane region" description="Helical" evidence="12">
    <location>
        <begin position="191"/>
        <end position="211"/>
    </location>
</feature>
<accession>A0A1I1UZS6</accession>
<feature type="compositionally biased region" description="Low complexity" evidence="11">
    <location>
        <begin position="576"/>
        <end position="589"/>
    </location>
</feature>
<comment type="subcellular location">
    <subcellularLocation>
        <location evidence="2">Cell membrane</location>
        <topology evidence="2">Multi-pass membrane protein</topology>
    </subcellularLocation>
</comment>
<keyword evidence="7 12" id="KW-0812">Transmembrane</keyword>
<feature type="transmembrane region" description="Helical" evidence="12">
    <location>
        <begin position="357"/>
        <end position="376"/>
    </location>
</feature>
<evidence type="ECO:0000256" key="10">
    <source>
        <dbReference type="ARBA" id="ARBA00030238"/>
    </source>
</evidence>
<dbReference type="EMBL" id="FOMZ01000002">
    <property type="protein sequence ID" value="SFD73550.1"/>
    <property type="molecule type" value="Genomic_DNA"/>
</dbReference>
<dbReference type="GO" id="GO:0022857">
    <property type="term" value="F:transmembrane transporter activity"/>
    <property type="evidence" value="ECO:0007669"/>
    <property type="project" value="InterPro"/>
</dbReference>
<feature type="transmembrane region" description="Helical" evidence="12">
    <location>
        <begin position="103"/>
        <end position="122"/>
    </location>
</feature>
<dbReference type="Pfam" id="PF13620">
    <property type="entry name" value="CarboxypepD_reg"/>
    <property type="match status" value="3"/>
</dbReference>
<evidence type="ECO:0000313" key="15">
    <source>
        <dbReference type="Proteomes" id="UP000198716"/>
    </source>
</evidence>
<evidence type="ECO:0000256" key="4">
    <source>
        <dbReference type="ARBA" id="ARBA00012595"/>
    </source>
</evidence>
<dbReference type="PROSITE" id="PS50850">
    <property type="entry name" value="MFS"/>
    <property type="match status" value="1"/>
</dbReference>
<comment type="catalytic activity">
    <reaction evidence="1">
        <text>Endohydrolysis of (1-&gt;4)-alpha-D-glucosidic linkages in polysaccharides containing three or more (1-&gt;4)-alpha-linked D-glucose units.</text>
        <dbReference type="EC" id="3.2.1.1"/>
    </reaction>
</comment>
<dbReference type="GO" id="GO:0005975">
    <property type="term" value="P:carbohydrate metabolic process"/>
    <property type="evidence" value="ECO:0007669"/>
    <property type="project" value="UniProtKB-ARBA"/>
</dbReference>
<evidence type="ECO:0000256" key="5">
    <source>
        <dbReference type="ARBA" id="ARBA00022448"/>
    </source>
</evidence>
<dbReference type="GO" id="GO:0030246">
    <property type="term" value="F:carbohydrate binding"/>
    <property type="evidence" value="ECO:0007669"/>
    <property type="project" value="InterPro"/>
</dbReference>
<feature type="compositionally biased region" description="Low complexity" evidence="11">
    <location>
        <begin position="554"/>
        <end position="569"/>
    </location>
</feature>
<keyword evidence="5" id="KW-0813">Transport</keyword>
<dbReference type="SUPFAM" id="SSF49452">
    <property type="entry name" value="Starch-binding domain-like"/>
    <property type="match status" value="1"/>
</dbReference>
<evidence type="ECO:0000256" key="11">
    <source>
        <dbReference type="SAM" id="MobiDB-lite"/>
    </source>
</evidence>
<dbReference type="InterPro" id="IPR004638">
    <property type="entry name" value="EmrB-like"/>
</dbReference>
<proteinExistence type="inferred from homology"/>
<dbReference type="RefSeq" id="WP_092924240.1">
    <property type="nucleotide sequence ID" value="NZ_FOMZ01000002.1"/>
</dbReference>
<dbReference type="PRINTS" id="PR01036">
    <property type="entry name" value="TCRTETB"/>
</dbReference>
<dbReference type="PANTHER" id="PTHR23501:SF197">
    <property type="entry name" value="COMD"/>
    <property type="match status" value="1"/>
</dbReference>
<dbReference type="Gene3D" id="2.60.40.1120">
    <property type="entry name" value="Carboxypeptidase-like, regulatory domain"/>
    <property type="match status" value="2"/>
</dbReference>
<evidence type="ECO:0000256" key="8">
    <source>
        <dbReference type="ARBA" id="ARBA00022989"/>
    </source>
</evidence>
<dbReference type="AlphaFoldDB" id="A0A1I1UZS6"/>
<dbReference type="SUPFAM" id="SSF103473">
    <property type="entry name" value="MFS general substrate transporter"/>
    <property type="match status" value="1"/>
</dbReference>
<feature type="transmembrane region" description="Helical" evidence="12">
    <location>
        <begin position="72"/>
        <end position="91"/>
    </location>
</feature>
<sequence length="855" mass="88792">MPNAAPSRARDATTLPTGEGTPPPEDETRLSQGRIWLIFVGLILSILLAALDQTIVSTALPTIAGDLDGFDRISWTVTAYLLGQVVTMPLYGKLGDLLGRKPVFLFSIGMFLLGSVLAGIAQSMNAFIAFRAVQGVGAGGLMVGAQSIIGEITSPRERGRYMSMLAPLIGIGTVLGPLLGGFFTEQLNWRWIFYINIPLGAVAITVVSLVLKLPGSKRSPRIDYPGAALMAGAVTCLVLVTSWGGTDYAWNSPTILGLLAGFVVLTVGWVLAERRATEPVIPLRLFTDRVFAICVSLGLAVGLAMFGAVTYIPTYLQIVGGAGATNSGLLMLPMVIGMMGASFLTGQLITQFGRYKIFPIYGTVLAGVGMYLLSTMGVETTRVQSGCYMVLLGAGIGSIMPVLTTAVQNSVSRADLGSATSGVNFFRQLGASVGTALVGTLFNSRLSDQLDRTLPPRLAEQASIDASSITPEALEKMPPRLRDGFVEAFAGALPPVFFYFVPLLGAAFVLALLQREKPLGTERNAESGASSEAQQDGAPTRADAEPLGARSENSRSASTAMTSASVAVAETDGVSGAEPAETAGPGAHGQLHDTTGRPLTDTPVTVIEPTGNQVTQTHTDGNGEYELALPRPGNYLLVAASGEHAPGVRTISVGDRSTRRDMTVGGSGVGAPTAAVTGTVTGNGGENAGIAGATVTITDARGEVLDAAITGPAGEYQVPRLEAGTYTLTASAPGHRPAAAAVTCGAGENTHHDLALSASGRIRGTVRARTDGTPLTELRLVLLDERGTSVAVTSPEADGSYVFDGLPEGDYTLSARGPEPDSTRLHLTGGEGVDHDIELEYDTEPERVLPTPATP</sequence>
<dbReference type="InterPro" id="IPR008969">
    <property type="entry name" value="CarboxyPept-like_regulatory"/>
</dbReference>
<dbReference type="Gene3D" id="1.20.1720.10">
    <property type="entry name" value="Multidrug resistance protein D"/>
    <property type="match status" value="1"/>
</dbReference>
<dbReference type="Pfam" id="PF07690">
    <property type="entry name" value="MFS_1"/>
    <property type="match status" value="1"/>
</dbReference>
<evidence type="ECO:0000256" key="12">
    <source>
        <dbReference type="SAM" id="Phobius"/>
    </source>
</evidence>
<evidence type="ECO:0000313" key="14">
    <source>
        <dbReference type="EMBL" id="SFD73550.1"/>
    </source>
</evidence>
<keyword evidence="9 12" id="KW-0472">Membrane</keyword>
<dbReference type="GO" id="GO:0004556">
    <property type="term" value="F:alpha-amylase activity"/>
    <property type="evidence" value="ECO:0007669"/>
    <property type="project" value="UniProtKB-EC"/>
</dbReference>
<dbReference type="SUPFAM" id="SSF49478">
    <property type="entry name" value="Cna protein B-type domain"/>
    <property type="match status" value="1"/>
</dbReference>
<dbReference type="NCBIfam" id="TIGR00711">
    <property type="entry name" value="efflux_EmrB"/>
    <property type="match status" value="1"/>
</dbReference>
<dbReference type="InterPro" id="IPR013784">
    <property type="entry name" value="Carb-bd-like_fold"/>
</dbReference>
<dbReference type="EC" id="3.2.1.1" evidence="4"/>
<feature type="transmembrane region" description="Helical" evidence="12">
    <location>
        <begin position="496"/>
        <end position="513"/>
    </location>
</feature>
<feature type="transmembrane region" description="Helical" evidence="12">
    <location>
        <begin position="35"/>
        <end position="60"/>
    </location>
</feature>
<feature type="transmembrane region" description="Helical" evidence="12">
    <location>
        <begin position="388"/>
        <end position="407"/>
    </location>
</feature>
<dbReference type="CDD" id="cd17502">
    <property type="entry name" value="MFS_Azr1_MDR_like"/>
    <property type="match status" value="1"/>
</dbReference>
<protein>
    <recommendedName>
        <fullName evidence="4">alpha-amylase</fullName>
        <ecNumber evidence="4">3.2.1.1</ecNumber>
    </recommendedName>
    <alternativeName>
        <fullName evidence="10">1,4-alpha-D-glucan glucanohydrolase</fullName>
    </alternativeName>
</protein>
<dbReference type="InterPro" id="IPR005829">
    <property type="entry name" value="Sugar_transporter_CS"/>
</dbReference>
<dbReference type="PANTHER" id="PTHR23501">
    <property type="entry name" value="MAJOR FACILITATOR SUPERFAMILY"/>
    <property type="match status" value="1"/>
</dbReference>
<feature type="transmembrane region" description="Helical" evidence="12">
    <location>
        <begin position="223"/>
        <end position="244"/>
    </location>
</feature>
<dbReference type="GO" id="GO:0005886">
    <property type="term" value="C:plasma membrane"/>
    <property type="evidence" value="ECO:0007669"/>
    <property type="project" value="UniProtKB-SubCell"/>
</dbReference>
<organism evidence="14 15">
    <name type="scientific">Actinopolyspora alba</name>
    <dbReference type="NCBI Taxonomy" id="673379"/>
    <lineage>
        <taxon>Bacteria</taxon>
        <taxon>Bacillati</taxon>
        <taxon>Actinomycetota</taxon>
        <taxon>Actinomycetes</taxon>
        <taxon>Actinopolysporales</taxon>
        <taxon>Actinopolysporaceae</taxon>
        <taxon>Actinopolyspora</taxon>
        <taxon>Actinopolyspora alba group</taxon>
    </lineage>
</organism>
<reference evidence="15" key="1">
    <citation type="submission" date="2016-10" db="EMBL/GenBank/DDBJ databases">
        <authorList>
            <person name="Varghese N."/>
            <person name="Submissions S."/>
        </authorList>
    </citation>
    <scope>NUCLEOTIDE SEQUENCE [LARGE SCALE GENOMIC DNA]</scope>
    <source>
        <strain evidence="15">DSM 45004</strain>
    </source>
</reference>
<name>A0A1I1UZS6_9ACTN</name>
<dbReference type="InterPro" id="IPR011701">
    <property type="entry name" value="MFS"/>
</dbReference>
<keyword evidence="8 12" id="KW-1133">Transmembrane helix</keyword>
<dbReference type="InterPro" id="IPR036259">
    <property type="entry name" value="MFS_trans_sf"/>
</dbReference>
<evidence type="ECO:0000256" key="6">
    <source>
        <dbReference type="ARBA" id="ARBA00022475"/>
    </source>
</evidence>
<dbReference type="InterPro" id="IPR013783">
    <property type="entry name" value="Ig-like_fold"/>
</dbReference>
<feature type="transmembrane region" description="Helical" evidence="12">
    <location>
        <begin position="291"/>
        <end position="312"/>
    </location>
</feature>
<dbReference type="Gene3D" id="1.20.1250.20">
    <property type="entry name" value="MFS general substrate transporter like domains"/>
    <property type="match status" value="1"/>
</dbReference>
<evidence type="ECO:0000256" key="9">
    <source>
        <dbReference type="ARBA" id="ARBA00023136"/>
    </source>
</evidence>
<dbReference type="FunFam" id="1.20.1720.10:FF:000004">
    <property type="entry name" value="EmrB/QacA family drug resistance transporter"/>
    <property type="match status" value="1"/>
</dbReference>
<dbReference type="SUPFAM" id="SSF49464">
    <property type="entry name" value="Carboxypeptidase regulatory domain-like"/>
    <property type="match status" value="1"/>
</dbReference>
<dbReference type="Proteomes" id="UP000198716">
    <property type="component" value="Unassembled WGS sequence"/>
</dbReference>
<evidence type="ECO:0000256" key="2">
    <source>
        <dbReference type="ARBA" id="ARBA00004651"/>
    </source>
</evidence>